<dbReference type="CDD" id="cd00154">
    <property type="entry name" value="Rab"/>
    <property type="match status" value="1"/>
</dbReference>
<dbReference type="FunFam" id="3.40.50.300:FF:001447">
    <property type="entry name" value="Ras-related protein Rab-1B"/>
    <property type="match status" value="1"/>
</dbReference>
<comment type="similarity">
    <text evidence="1">Belongs to the small GTPase superfamily. Rab family.</text>
</comment>
<accession>L7MGH1</accession>
<evidence type="ECO:0000256" key="1">
    <source>
        <dbReference type="ARBA" id="ARBA00006270"/>
    </source>
</evidence>
<name>L7MGH1_RHIPC</name>
<feature type="non-terminal residue" evidence="4">
    <location>
        <position position="1"/>
    </location>
</feature>
<dbReference type="AlphaFoldDB" id="L7MGH1"/>
<sequence>HKGDSCIVLRGSARAIFVSPQIKQSARSPSRPARAFSMLSLSTGHTAHGCVSSIYANKHGSWLSGERVKAPRPFAHGSDKAATYYKPSIHNPAFRSNMSPHMLSAQPGTLNGRAKRQRRPSCVLQRANMSAKLQTADLKVIILGESHVGKTSLLVRYFEKRFEEFPKATLGATFTLKTRGKHNIAIWDTAGQERYVGMSIFYCRNADVAIMAFDVTSRESFKALMTRYVQLLSMVDDFALKVVVGTKSDLLGTKKRQVSVAEAEVFAKSLNPGLTAEKAPYFETSSATGENIDQVFDYIFEYCTREHGLLSCCLNNIHEKDLKTVTLTPRTLKIGKTVTNCCL</sequence>
<dbReference type="SMART" id="SM00174">
    <property type="entry name" value="RHO"/>
    <property type="match status" value="1"/>
</dbReference>
<dbReference type="NCBIfam" id="TIGR00231">
    <property type="entry name" value="small_GTP"/>
    <property type="match status" value="1"/>
</dbReference>
<dbReference type="SMART" id="SM00175">
    <property type="entry name" value="RAB"/>
    <property type="match status" value="1"/>
</dbReference>
<reference evidence="4" key="2">
    <citation type="journal article" date="2015" name="J. Proteomics">
        <title>Sexual differences in the sialomes of the zebra tick, Rhipicephalus pulchellus.</title>
        <authorList>
            <person name="Tan A.W."/>
            <person name="Francischetti I.M."/>
            <person name="Slovak M."/>
            <person name="Kini R.M."/>
            <person name="Ribeiro J.M."/>
        </authorList>
    </citation>
    <scope>NUCLEOTIDE SEQUENCE</scope>
    <source>
        <tissue evidence="4">Salivary gland</tissue>
    </source>
</reference>
<dbReference type="GO" id="GO:0005525">
    <property type="term" value="F:GTP binding"/>
    <property type="evidence" value="ECO:0007669"/>
    <property type="project" value="InterPro"/>
</dbReference>
<dbReference type="GO" id="GO:0003924">
    <property type="term" value="F:GTPase activity"/>
    <property type="evidence" value="ECO:0007669"/>
    <property type="project" value="InterPro"/>
</dbReference>
<dbReference type="PRINTS" id="PR00449">
    <property type="entry name" value="RASTRNSFRMNG"/>
</dbReference>
<reference evidence="4" key="1">
    <citation type="submission" date="2012-11" db="EMBL/GenBank/DDBJ databases">
        <authorList>
            <person name="Lucero-Rivera Y.E."/>
            <person name="Tovar-Ramirez D."/>
        </authorList>
    </citation>
    <scope>NUCLEOTIDE SEQUENCE</scope>
    <source>
        <tissue evidence="4">Salivary gland</tissue>
    </source>
</reference>
<protein>
    <submittedName>
        <fullName evidence="4">Putative rab subfamily protein of small gtpase</fullName>
    </submittedName>
</protein>
<dbReference type="InterPro" id="IPR005225">
    <property type="entry name" value="Small_GTP-bd"/>
</dbReference>
<dbReference type="PROSITE" id="PS51419">
    <property type="entry name" value="RAB"/>
    <property type="match status" value="1"/>
</dbReference>
<proteinExistence type="evidence at transcript level"/>
<dbReference type="InterPro" id="IPR001806">
    <property type="entry name" value="Small_GTPase"/>
</dbReference>
<organism evidence="4">
    <name type="scientific">Rhipicephalus pulchellus</name>
    <name type="common">Yellow backed tick</name>
    <name type="synonym">Dermacentor pulchellus</name>
    <dbReference type="NCBI Taxonomy" id="72859"/>
    <lineage>
        <taxon>Eukaryota</taxon>
        <taxon>Metazoa</taxon>
        <taxon>Ecdysozoa</taxon>
        <taxon>Arthropoda</taxon>
        <taxon>Chelicerata</taxon>
        <taxon>Arachnida</taxon>
        <taxon>Acari</taxon>
        <taxon>Parasitiformes</taxon>
        <taxon>Ixodida</taxon>
        <taxon>Ixodoidea</taxon>
        <taxon>Ixodidae</taxon>
        <taxon>Rhipicephalinae</taxon>
        <taxon>Rhipicephalus</taxon>
        <taxon>Rhipicephalus</taxon>
    </lineage>
</organism>
<dbReference type="SUPFAM" id="SSF52540">
    <property type="entry name" value="P-loop containing nucleoside triphosphate hydrolases"/>
    <property type="match status" value="1"/>
</dbReference>
<evidence type="ECO:0000256" key="2">
    <source>
        <dbReference type="ARBA" id="ARBA00022741"/>
    </source>
</evidence>
<dbReference type="EMBL" id="GACK01002666">
    <property type="protein sequence ID" value="JAA62368.1"/>
    <property type="molecule type" value="mRNA"/>
</dbReference>
<dbReference type="PANTHER" id="PTHR47978">
    <property type="match status" value="1"/>
</dbReference>
<evidence type="ECO:0000256" key="3">
    <source>
        <dbReference type="SAM" id="MobiDB-lite"/>
    </source>
</evidence>
<keyword evidence="2" id="KW-0547">Nucleotide-binding</keyword>
<dbReference type="PROSITE" id="PS51421">
    <property type="entry name" value="RAS"/>
    <property type="match status" value="1"/>
</dbReference>
<evidence type="ECO:0000313" key="4">
    <source>
        <dbReference type="EMBL" id="JAA62368.1"/>
    </source>
</evidence>
<dbReference type="SMART" id="SM00176">
    <property type="entry name" value="RAN"/>
    <property type="match status" value="1"/>
</dbReference>
<feature type="region of interest" description="Disordered" evidence="3">
    <location>
        <begin position="96"/>
        <end position="118"/>
    </location>
</feature>
<dbReference type="Pfam" id="PF00071">
    <property type="entry name" value="Ras"/>
    <property type="match status" value="1"/>
</dbReference>
<dbReference type="Gene3D" id="3.40.50.300">
    <property type="entry name" value="P-loop containing nucleotide triphosphate hydrolases"/>
    <property type="match status" value="1"/>
</dbReference>
<dbReference type="InterPro" id="IPR027417">
    <property type="entry name" value="P-loop_NTPase"/>
</dbReference>
<dbReference type="SMART" id="SM00173">
    <property type="entry name" value="RAS"/>
    <property type="match status" value="1"/>
</dbReference>